<name>A0A8X7CJE8_9ARAC</name>
<evidence type="ECO:0000313" key="2">
    <source>
        <dbReference type="Proteomes" id="UP000886998"/>
    </source>
</evidence>
<sequence>MTFLEKAEKQDLNLLAEKLGQKYREGRGACEGNISCSFDGIKPVNTPIKEEKGIDDLKVVHVKGKGEQEIVNAVIDTGAQMPVVRADVVEGQSIDNRGSIQITFAFGEHEMDELKGSNMEMNDLRHSAVPISRNLVNMLIRSSDYEGLIENSQLVHNPAILQESSKAEGIINSTDSIPVCSHEVGTDLLPVTYTQSLLNIPSENLVAVESNASNVQTNGQGIKESKRKVALSVDSLDSENNFILAGSCRILEI</sequence>
<gene>
    <name evidence="1" type="ORF">TNIN_72202</name>
</gene>
<dbReference type="Proteomes" id="UP000886998">
    <property type="component" value="Unassembled WGS sequence"/>
</dbReference>
<accession>A0A8X7CJE8</accession>
<evidence type="ECO:0008006" key="3">
    <source>
        <dbReference type="Google" id="ProtNLM"/>
    </source>
</evidence>
<evidence type="ECO:0000313" key="1">
    <source>
        <dbReference type="EMBL" id="GFY67835.1"/>
    </source>
</evidence>
<dbReference type="OrthoDB" id="6424769at2759"/>
<protein>
    <recommendedName>
        <fullName evidence="3">Peptidase A2 domain-containing protein</fullName>
    </recommendedName>
</protein>
<dbReference type="AlphaFoldDB" id="A0A8X7CJE8"/>
<dbReference type="EMBL" id="BMAV01016775">
    <property type="protein sequence ID" value="GFY67835.1"/>
    <property type="molecule type" value="Genomic_DNA"/>
</dbReference>
<organism evidence="1 2">
    <name type="scientific">Trichonephila inaurata madagascariensis</name>
    <dbReference type="NCBI Taxonomy" id="2747483"/>
    <lineage>
        <taxon>Eukaryota</taxon>
        <taxon>Metazoa</taxon>
        <taxon>Ecdysozoa</taxon>
        <taxon>Arthropoda</taxon>
        <taxon>Chelicerata</taxon>
        <taxon>Arachnida</taxon>
        <taxon>Araneae</taxon>
        <taxon>Araneomorphae</taxon>
        <taxon>Entelegynae</taxon>
        <taxon>Araneoidea</taxon>
        <taxon>Nephilidae</taxon>
        <taxon>Trichonephila</taxon>
        <taxon>Trichonephila inaurata</taxon>
    </lineage>
</organism>
<keyword evidence="2" id="KW-1185">Reference proteome</keyword>
<reference evidence="1" key="1">
    <citation type="submission" date="2020-08" db="EMBL/GenBank/DDBJ databases">
        <title>Multicomponent nature underlies the extraordinary mechanical properties of spider dragline silk.</title>
        <authorList>
            <person name="Kono N."/>
            <person name="Nakamura H."/>
            <person name="Mori M."/>
            <person name="Yoshida Y."/>
            <person name="Ohtoshi R."/>
            <person name="Malay A.D."/>
            <person name="Moran D.A.P."/>
            <person name="Tomita M."/>
            <person name="Numata K."/>
            <person name="Arakawa K."/>
        </authorList>
    </citation>
    <scope>NUCLEOTIDE SEQUENCE</scope>
</reference>
<comment type="caution">
    <text evidence="1">The sequence shown here is derived from an EMBL/GenBank/DDBJ whole genome shotgun (WGS) entry which is preliminary data.</text>
</comment>
<proteinExistence type="predicted"/>